<keyword evidence="14" id="KW-1185">Reference proteome</keyword>
<dbReference type="Proteomes" id="UP000656804">
    <property type="component" value="Unassembled WGS sequence"/>
</dbReference>
<keyword evidence="1 11" id="KW-0732">Signal</keyword>
<protein>
    <recommendedName>
        <fullName evidence="11">Glucanase</fullName>
        <ecNumber evidence="11">3.2.1.-</ecNumber>
    </recommendedName>
</protein>
<dbReference type="PIRSF" id="PIRSF001100">
    <property type="entry name" value="Beta_cellobiohydrolase"/>
    <property type="match status" value="1"/>
</dbReference>
<feature type="chain" id="PRO_5039754795" description="Glucanase" evidence="11">
    <location>
        <begin position="29"/>
        <end position="351"/>
    </location>
</feature>
<keyword evidence="4" id="KW-1015">Disulfide bond</keyword>
<feature type="compositionally biased region" description="Low complexity" evidence="12">
    <location>
        <begin position="42"/>
        <end position="56"/>
    </location>
</feature>
<dbReference type="InterPro" id="IPR036434">
    <property type="entry name" value="Beta_cellobiohydrolase_sf"/>
</dbReference>
<dbReference type="InterPro" id="IPR001524">
    <property type="entry name" value="Glyco_hydro_6_CS"/>
</dbReference>
<keyword evidence="3 11" id="KW-0136">Cellulose degradation</keyword>
<dbReference type="SUPFAM" id="SSF51989">
    <property type="entry name" value="Glycosyl hydrolases family 6, cellulases"/>
    <property type="match status" value="1"/>
</dbReference>
<feature type="binding site" evidence="9">
    <location>
        <position position="319"/>
    </location>
    <ligand>
        <name>substrate</name>
    </ligand>
</feature>
<feature type="binding site" evidence="9">
    <location>
        <position position="291"/>
    </location>
    <ligand>
        <name>substrate</name>
    </ligand>
</feature>
<evidence type="ECO:0000313" key="13">
    <source>
        <dbReference type="EMBL" id="MBF4162916.1"/>
    </source>
</evidence>
<accession>A0A930V2Y5</accession>
<evidence type="ECO:0000256" key="12">
    <source>
        <dbReference type="SAM" id="MobiDB-lite"/>
    </source>
</evidence>
<name>A0A930V2Y5_9ACTN</name>
<evidence type="ECO:0000256" key="6">
    <source>
        <dbReference type="ARBA" id="ARBA00023295"/>
    </source>
</evidence>
<feature type="binding site" evidence="9">
    <location>
        <position position="221"/>
    </location>
    <ligand>
        <name>substrate</name>
    </ligand>
</feature>
<reference evidence="13" key="1">
    <citation type="submission" date="2020-11" db="EMBL/GenBank/DDBJ databases">
        <title>Nocardioides sp. CBS4Y-1, whole genome shotgun sequence.</title>
        <authorList>
            <person name="Tuo L."/>
        </authorList>
    </citation>
    <scope>NUCLEOTIDE SEQUENCE</scope>
    <source>
        <strain evidence="13">CBS4Y-1</strain>
    </source>
</reference>
<feature type="binding site" evidence="9">
    <location>
        <position position="323"/>
    </location>
    <ligand>
        <name>substrate</name>
    </ligand>
</feature>
<feature type="active site" description="Proton donor" evidence="8 10">
    <location>
        <position position="181"/>
    </location>
</feature>
<dbReference type="GO" id="GO:0004553">
    <property type="term" value="F:hydrolase activity, hydrolyzing O-glycosyl compounds"/>
    <property type="evidence" value="ECO:0007669"/>
    <property type="project" value="InterPro"/>
</dbReference>
<gene>
    <name evidence="13" type="ORF">ISG29_14575</name>
</gene>
<feature type="binding site" evidence="9">
    <location>
        <position position="218"/>
    </location>
    <ligand>
        <name>substrate</name>
    </ligand>
</feature>
<evidence type="ECO:0000256" key="7">
    <source>
        <dbReference type="ARBA" id="ARBA00023326"/>
    </source>
</evidence>
<dbReference type="PRINTS" id="PR00733">
    <property type="entry name" value="GLHYDRLASE6"/>
</dbReference>
<organism evidence="13 14">
    <name type="scientific">Nocardioides acrostichi</name>
    <dbReference type="NCBI Taxonomy" id="2784339"/>
    <lineage>
        <taxon>Bacteria</taxon>
        <taxon>Bacillati</taxon>
        <taxon>Actinomycetota</taxon>
        <taxon>Actinomycetes</taxon>
        <taxon>Propionibacteriales</taxon>
        <taxon>Nocardioidaceae</taxon>
        <taxon>Nocardioides</taxon>
    </lineage>
</organism>
<dbReference type="PROSITE" id="PS00656">
    <property type="entry name" value="GLYCOSYL_HYDROL_F6_2"/>
    <property type="match status" value="1"/>
</dbReference>
<evidence type="ECO:0000256" key="3">
    <source>
        <dbReference type="ARBA" id="ARBA00023001"/>
    </source>
</evidence>
<dbReference type="GO" id="GO:0030245">
    <property type="term" value="P:cellulose catabolic process"/>
    <property type="evidence" value="ECO:0007669"/>
    <property type="project" value="UniProtKB-KW"/>
</dbReference>
<dbReference type="RefSeq" id="WP_194504184.1">
    <property type="nucleotide sequence ID" value="NZ_JADIVZ010000008.1"/>
</dbReference>
<comment type="similarity">
    <text evidence="11">Belongs to the glycosyl hydrolase family 6.</text>
</comment>
<keyword evidence="6 11" id="KW-0326">Glycosidase</keyword>
<feature type="region of interest" description="Disordered" evidence="12">
    <location>
        <begin position="34"/>
        <end position="67"/>
    </location>
</feature>
<proteinExistence type="inferred from homology"/>
<evidence type="ECO:0000256" key="4">
    <source>
        <dbReference type="ARBA" id="ARBA00023157"/>
    </source>
</evidence>
<evidence type="ECO:0000313" key="14">
    <source>
        <dbReference type="Proteomes" id="UP000656804"/>
    </source>
</evidence>
<evidence type="ECO:0000256" key="9">
    <source>
        <dbReference type="PIRSR" id="PIRSR001100-2"/>
    </source>
</evidence>
<keyword evidence="2 11" id="KW-0378">Hydrolase</keyword>
<keyword evidence="5 11" id="KW-0119">Carbohydrate metabolism</keyword>
<evidence type="ECO:0000256" key="10">
    <source>
        <dbReference type="PROSITE-ProRule" id="PRU10057"/>
    </source>
</evidence>
<evidence type="ECO:0000256" key="1">
    <source>
        <dbReference type="ARBA" id="ARBA00022729"/>
    </source>
</evidence>
<comment type="caution">
    <text evidence="13">The sequence shown here is derived from an EMBL/GenBank/DDBJ whole genome shotgun (WGS) entry which is preliminary data.</text>
</comment>
<dbReference type="InterPro" id="IPR016288">
    <property type="entry name" value="Beta_cellobiohydrolase"/>
</dbReference>
<dbReference type="EMBL" id="JADIVZ010000008">
    <property type="protein sequence ID" value="MBF4162916.1"/>
    <property type="molecule type" value="Genomic_DNA"/>
</dbReference>
<evidence type="ECO:0000256" key="5">
    <source>
        <dbReference type="ARBA" id="ARBA00023277"/>
    </source>
</evidence>
<feature type="signal peptide" evidence="11">
    <location>
        <begin position="1"/>
        <end position="28"/>
    </location>
</feature>
<feature type="binding site" evidence="9">
    <location>
        <position position="248"/>
    </location>
    <ligand>
        <name>substrate</name>
    </ligand>
</feature>
<dbReference type="EC" id="3.2.1.-" evidence="11"/>
<dbReference type="PANTHER" id="PTHR34876">
    <property type="match status" value="1"/>
</dbReference>
<dbReference type="Gene3D" id="3.20.20.40">
    <property type="entry name" value="1, 4-beta cellobiohydrolase"/>
    <property type="match status" value="1"/>
</dbReference>
<dbReference type="AlphaFoldDB" id="A0A930V2Y5"/>
<evidence type="ECO:0000256" key="11">
    <source>
        <dbReference type="RuleBase" id="RU361186"/>
    </source>
</evidence>
<evidence type="ECO:0000256" key="2">
    <source>
        <dbReference type="ARBA" id="ARBA00022801"/>
    </source>
</evidence>
<feature type="binding site" evidence="9">
    <location>
        <position position="106"/>
    </location>
    <ligand>
        <name>substrate</name>
    </ligand>
</feature>
<dbReference type="Pfam" id="PF01341">
    <property type="entry name" value="Glyco_hydro_6"/>
    <property type="match status" value="1"/>
</dbReference>
<dbReference type="PANTHER" id="PTHR34876:SF4">
    <property type="entry name" value="1,4-BETA-D-GLUCAN CELLOBIOHYDROLASE C-RELATED"/>
    <property type="match status" value="1"/>
</dbReference>
<keyword evidence="7 11" id="KW-0624">Polysaccharide degradation</keyword>
<evidence type="ECO:0000256" key="8">
    <source>
        <dbReference type="PIRSR" id="PIRSR001100-1"/>
    </source>
</evidence>
<sequence>MPLPPVRLRRRLLMVTCVVLFCAAPLLGCSDDTGSDDGGSGATDSGTSDAAARSGAPLEGNPWTGEEQYVLPSPRLDAAAQQASADGDAQASDILRRIAAVPSGIWLTPERYPSGQVGPFVASVVAAAGNEVPLFVVYGVPDRDCTGAQSTGGLTDDTYLPWVSEIAGAAGDHSVVVLEPDALASAGSCGGDQRLPLLGEAVGVLADDGVATYIDAGHSSWIDSATIAQRLAEVGVERVRGFATNVANYQPMSAELDYARAVASQVGGTHFVIDTGRDGDPDGAGDPVTEWCNPSGQSLGRAPGVVDDQTGLDALLWVKPPAESDGTCNGGPAAGEVWVARAVELGRSAGW</sequence>
<feature type="active site" description="Proton acceptor" evidence="8">
    <location>
        <position position="325"/>
    </location>
</feature>